<dbReference type="PROSITE" id="PS50990">
    <property type="entry name" value="PEPTIDASE_C39"/>
    <property type="match status" value="1"/>
</dbReference>
<evidence type="ECO:0000313" key="3">
    <source>
        <dbReference type="EMBL" id="RUL87775.1"/>
    </source>
</evidence>
<evidence type="ECO:0000259" key="2">
    <source>
        <dbReference type="PROSITE" id="PS50990"/>
    </source>
</evidence>
<keyword evidence="1" id="KW-1133">Transmembrane helix</keyword>
<proteinExistence type="predicted"/>
<name>A0A432MKW0_9BACT</name>
<feature type="transmembrane region" description="Helical" evidence="1">
    <location>
        <begin position="168"/>
        <end position="188"/>
    </location>
</feature>
<dbReference type="Gene3D" id="3.90.70.10">
    <property type="entry name" value="Cysteine proteinases"/>
    <property type="match status" value="1"/>
</dbReference>
<accession>A0A432MKW0</accession>
<gene>
    <name evidence="3" type="ORF">TsocGM_10455</name>
</gene>
<dbReference type="RefSeq" id="WP_126725274.1">
    <property type="nucleotide sequence ID" value="NZ_RYZH01000017.1"/>
</dbReference>
<dbReference type="Proteomes" id="UP000280296">
    <property type="component" value="Unassembled WGS sequence"/>
</dbReference>
<comment type="caution">
    <text evidence="3">The sequence shown here is derived from an EMBL/GenBank/DDBJ whole genome shotgun (WGS) entry which is preliminary data.</text>
</comment>
<dbReference type="InterPro" id="IPR005074">
    <property type="entry name" value="Peptidase_C39"/>
</dbReference>
<organism evidence="3 4">
    <name type="scientific">Tautonia sociabilis</name>
    <dbReference type="NCBI Taxonomy" id="2080755"/>
    <lineage>
        <taxon>Bacteria</taxon>
        <taxon>Pseudomonadati</taxon>
        <taxon>Planctomycetota</taxon>
        <taxon>Planctomycetia</taxon>
        <taxon>Isosphaerales</taxon>
        <taxon>Isosphaeraceae</taxon>
        <taxon>Tautonia</taxon>
    </lineage>
</organism>
<reference evidence="3 4" key="1">
    <citation type="submission" date="2018-12" db="EMBL/GenBank/DDBJ databases">
        <authorList>
            <person name="Toschakov S.V."/>
        </authorList>
    </citation>
    <scope>NUCLEOTIDE SEQUENCE [LARGE SCALE GENOMIC DNA]</scope>
    <source>
        <strain evidence="3 4">GM2012</strain>
    </source>
</reference>
<dbReference type="AlphaFoldDB" id="A0A432MKW0"/>
<dbReference type="Pfam" id="PF03412">
    <property type="entry name" value="Peptidase_C39"/>
    <property type="match status" value="1"/>
</dbReference>
<keyword evidence="4" id="KW-1185">Reference proteome</keyword>
<dbReference type="GO" id="GO:0006508">
    <property type="term" value="P:proteolysis"/>
    <property type="evidence" value="ECO:0007669"/>
    <property type="project" value="InterPro"/>
</dbReference>
<evidence type="ECO:0000313" key="4">
    <source>
        <dbReference type="Proteomes" id="UP000280296"/>
    </source>
</evidence>
<feature type="domain" description="Peptidase C39" evidence="2">
    <location>
        <begin position="33"/>
        <end position="155"/>
    </location>
</feature>
<dbReference type="GO" id="GO:0005524">
    <property type="term" value="F:ATP binding"/>
    <property type="evidence" value="ECO:0007669"/>
    <property type="project" value="InterPro"/>
</dbReference>
<dbReference type="GO" id="GO:0008233">
    <property type="term" value="F:peptidase activity"/>
    <property type="evidence" value="ECO:0007669"/>
    <property type="project" value="InterPro"/>
</dbReference>
<evidence type="ECO:0000256" key="1">
    <source>
        <dbReference type="SAM" id="Phobius"/>
    </source>
</evidence>
<reference evidence="3 4" key="2">
    <citation type="submission" date="2019-01" db="EMBL/GenBank/DDBJ databases">
        <title>Tautonia sociabilis, a novel thermotolerant planctomycete of Isosphaeraceae family, isolated from a 4000 m deep subterranean habitat.</title>
        <authorList>
            <person name="Kovaleva O.L."/>
            <person name="Elcheninov A.G."/>
            <person name="Van Heerden E."/>
            <person name="Toshchakov S.V."/>
            <person name="Novikov A."/>
            <person name="Bonch-Osmolovskaya E.A."/>
            <person name="Kublanov I.V."/>
        </authorList>
    </citation>
    <scope>NUCLEOTIDE SEQUENCE [LARGE SCALE GENOMIC DNA]</scope>
    <source>
        <strain evidence="3 4">GM2012</strain>
    </source>
</reference>
<dbReference type="EMBL" id="RYZH01000017">
    <property type="protein sequence ID" value="RUL87775.1"/>
    <property type="molecule type" value="Genomic_DNA"/>
</dbReference>
<sequence length="196" mass="22034">MQRSVNEVTMVLILLLTSIGHQNQASLDRSAPEVDLRCGAYCLYISMKSIGIPLERYEELEARLGQPGTMGYSMQQLAETATSFGGHVIALKTTLGNLSRRTDRFACIAHLPERNHFVCIYDIDDKSVYVADPPRSYAVDRNAFKNVWSGNALLIADHPLTEVSHSRYSLWITLLSIIAVPLIAVQIFRCRQRIPR</sequence>
<protein>
    <recommendedName>
        <fullName evidence="2">Peptidase C39 domain-containing protein</fullName>
    </recommendedName>
</protein>
<keyword evidence="1" id="KW-0812">Transmembrane</keyword>
<keyword evidence="1" id="KW-0472">Membrane</keyword>
<dbReference type="GO" id="GO:0016020">
    <property type="term" value="C:membrane"/>
    <property type="evidence" value="ECO:0007669"/>
    <property type="project" value="InterPro"/>
</dbReference>